<reference evidence="2 3" key="1">
    <citation type="journal article" date="2015" name="Genome Biol. Evol.">
        <title>The genome of winter moth (Operophtera brumata) provides a genomic perspective on sexual dimorphism and phenology.</title>
        <authorList>
            <person name="Derks M.F."/>
            <person name="Smit S."/>
            <person name="Salis L."/>
            <person name="Schijlen E."/>
            <person name="Bossers A."/>
            <person name="Mateman C."/>
            <person name="Pijl A.S."/>
            <person name="de Ridder D."/>
            <person name="Groenen M.A."/>
            <person name="Visser M.E."/>
            <person name="Megens H.J."/>
        </authorList>
    </citation>
    <scope>NUCLEOTIDE SEQUENCE [LARGE SCALE GENOMIC DNA]</scope>
    <source>
        <strain evidence="2">WM2013NL</strain>
        <tissue evidence="2">Head and thorax</tissue>
    </source>
</reference>
<proteinExistence type="predicted"/>
<dbReference type="EMBL" id="JTDY01000793">
    <property type="protein sequence ID" value="KOB75855.1"/>
    <property type="molecule type" value="Genomic_DNA"/>
</dbReference>
<dbReference type="InterPro" id="IPR013761">
    <property type="entry name" value="SAM/pointed_sf"/>
</dbReference>
<name>A0A0L7LK99_OPEBR</name>
<dbReference type="Proteomes" id="UP000037510">
    <property type="component" value="Unassembled WGS sequence"/>
</dbReference>
<protein>
    <recommendedName>
        <fullName evidence="1">SAM domain-containing protein</fullName>
    </recommendedName>
</protein>
<accession>A0A0L7LK99</accession>
<comment type="caution">
    <text evidence="2">The sequence shown here is derived from an EMBL/GenBank/DDBJ whole genome shotgun (WGS) entry which is preliminary data.</text>
</comment>
<evidence type="ECO:0000313" key="2">
    <source>
        <dbReference type="EMBL" id="KOB75855.1"/>
    </source>
</evidence>
<dbReference type="InterPro" id="IPR001660">
    <property type="entry name" value="SAM"/>
</dbReference>
<evidence type="ECO:0000313" key="3">
    <source>
        <dbReference type="Proteomes" id="UP000037510"/>
    </source>
</evidence>
<keyword evidence="3" id="KW-1185">Reference proteome</keyword>
<organism evidence="2 3">
    <name type="scientific">Operophtera brumata</name>
    <name type="common">Winter moth</name>
    <name type="synonym">Phalaena brumata</name>
    <dbReference type="NCBI Taxonomy" id="104452"/>
    <lineage>
        <taxon>Eukaryota</taxon>
        <taxon>Metazoa</taxon>
        <taxon>Ecdysozoa</taxon>
        <taxon>Arthropoda</taxon>
        <taxon>Hexapoda</taxon>
        <taxon>Insecta</taxon>
        <taxon>Pterygota</taxon>
        <taxon>Neoptera</taxon>
        <taxon>Endopterygota</taxon>
        <taxon>Lepidoptera</taxon>
        <taxon>Glossata</taxon>
        <taxon>Ditrysia</taxon>
        <taxon>Geometroidea</taxon>
        <taxon>Geometridae</taxon>
        <taxon>Larentiinae</taxon>
        <taxon>Operophtera</taxon>
    </lineage>
</organism>
<evidence type="ECO:0000259" key="1">
    <source>
        <dbReference type="PROSITE" id="PS50105"/>
    </source>
</evidence>
<dbReference type="SUPFAM" id="SSF47769">
    <property type="entry name" value="SAM/Pointed domain"/>
    <property type="match status" value="1"/>
</dbReference>
<gene>
    <name evidence="2" type="ORF">OBRU01_06588</name>
</gene>
<dbReference type="PROSITE" id="PS50105">
    <property type="entry name" value="SAM_DOMAIN"/>
    <property type="match status" value="1"/>
</dbReference>
<dbReference type="AlphaFoldDB" id="A0A0L7LK99"/>
<feature type="domain" description="SAM" evidence="1">
    <location>
        <begin position="138"/>
        <end position="194"/>
    </location>
</feature>
<sequence length="220" mass="25053">MKISFGKTWLRVNVPKVVARSAVHSTSAYLGEVDAPDERVDLLIIVVVREHEEPPRRRAKKIVFPRRAPSVVIPERVLVYPSPDKITCATCPCFPKEEPYKDKAHNRKLRQCQQSPPTLYELAGRVVDALTFPPAFHWSEEEVANWSEEIGLPQYRSPPILYELAGRVVDALSFPPAFHLTEEEVANWSEEIGLPQYRVCSNANSPPPPCTSWRAGWWTR</sequence>